<dbReference type="InterPro" id="IPR005122">
    <property type="entry name" value="Uracil-DNA_glycosylase-like"/>
</dbReference>
<proteinExistence type="inferred from homology"/>
<organism evidence="7 8">
    <name type="scientific">Cronartium quercuum f. sp. fusiforme G11</name>
    <dbReference type="NCBI Taxonomy" id="708437"/>
    <lineage>
        <taxon>Eukaryota</taxon>
        <taxon>Fungi</taxon>
        <taxon>Dikarya</taxon>
        <taxon>Basidiomycota</taxon>
        <taxon>Pucciniomycotina</taxon>
        <taxon>Pucciniomycetes</taxon>
        <taxon>Pucciniales</taxon>
        <taxon>Coleosporiaceae</taxon>
        <taxon>Cronartium</taxon>
    </lineage>
</organism>
<dbReference type="OrthoDB" id="10031947at2759"/>
<keyword evidence="3" id="KW-0378">Hydrolase</keyword>
<dbReference type="GO" id="GO:0005739">
    <property type="term" value="C:mitochondrion"/>
    <property type="evidence" value="ECO:0007669"/>
    <property type="project" value="TreeGrafter"/>
</dbReference>
<name>A0A9P6NC89_9BASI</name>
<evidence type="ECO:0000256" key="2">
    <source>
        <dbReference type="ARBA" id="ARBA00022763"/>
    </source>
</evidence>
<keyword evidence="8" id="KW-1185">Reference proteome</keyword>
<dbReference type="PANTHER" id="PTHR11264">
    <property type="entry name" value="URACIL-DNA GLYCOSYLASE"/>
    <property type="match status" value="1"/>
</dbReference>
<keyword evidence="4" id="KW-0234">DNA repair</keyword>
<dbReference type="SMART" id="SM00986">
    <property type="entry name" value="UDG"/>
    <property type="match status" value="1"/>
</dbReference>
<evidence type="ECO:0000313" key="8">
    <source>
        <dbReference type="Proteomes" id="UP000886653"/>
    </source>
</evidence>
<keyword evidence="2" id="KW-0227">DNA damage</keyword>
<protein>
    <recommendedName>
        <fullName evidence="6">Uracil-DNA glycosylase-like domain-containing protein</fullName>
    </recommendedName>
</protein>
<comment type="similarity">
    <text evidence="1">Belongs to the uracil-DNA glycosylase (UDG) superfamily. UNG family.</text>
</comment>
<gene>
    <name evidence="7" type="ORF">CROQUDRAFT_80384</name>
</gene>
<sequence length="378" mass="41292">MSARKKTCEKRVDKGQRTIDSVWGVTPKKPRTESDSATTPAPTSKVVSQPKTKTSTQAKALTDEPANSSPITISSSQTQSLCSTAATSFFTDDLEVVCLDGPNELPLEFNQTIGLHPSWREAMAPAFGAIGLVVTHEQIEARAGYAYGRGEKASSILQTIYPPSPMLYNWSRLTPLGSVKVVILGCEPSTIPDSATGLAFSQNVNDKRISGTITNIHTELENQFPEFQRPDHGSLVSWAQEGVLLLNVIQTTRRCTSLAHADIGWEKFVNAALELIDRSGGGSLNRFDSDSDGSLNKGLVFLVWGVLAAQRINLSPIPASDRNHLILRSPHPHPKTAHTGFFHQNHFKLANEFLEKTYGSKACINWCNLQRVNPTSNN</sequence>
<evidence type="ECO:0000256" key="4">
    <source>
        <dbReference type="ARBA" id="ARBA00023204"/>
    </source>
</evidence>
<dbReference type="InterPro" id="IPR036895">
    <property type="entry name" value="Uracil-DNA_glycosylase-like_sf"/>
</dbReference>
<dbReference type="PANTHER" id="PTHR11264:SF0">
    <property type="entry name" value="URACIL-DNA GLYCOSYLASE"/>
    <property type="match status" value="1"/>
</dbReference>
<dbReference type="SUPFAM" id="SSF52141">
    <property type="entry name" value="Uracil-DNA glycosylase-like"/>
    <property type="match status" value="1"/>
</dbReference>
<dbReference type="Pfam" id="PF03167">
    <property type="entry name" value="UDG"/>
    <property type="match status" value="1"/>
</dbReference>
<evidence type="ECO:0000256" key="5">
    <source>
        <dbReference type="SAM" id="MobiDB-lite"/>
    </source>
</evidence>
<dbReference type="GO" id="GO:0097510">
    <property type="term" value="P:base-excision repair, AP site formation via deaminated base removal"/>
    <property type="evidence" value="ECO:0007669"/>
    <property type="project" value="TreeGrafter"/>
</dbReference>
<dbReference type="InterPro" id="IPR002043">
    <property type="entry name" value="UDG_fam1"/>
</dbReference>
<dbReference type="Proteomes" id="UP000886653">
    <property type="component" value="Unassembled WGS sequence"/>
</dbReference>
<feature type="region of interest" description="Disordered" evidence="5">
    <location>
        <begin position="1"/>
        <end position="76"/>
    </location>
</feature>
<reference evidence="7" key="1">
    <citation type="submission" date="2013-11" db="EMBL/GenBank/DDBJ databases">
        <title>Genome sequence of the fusiform rust pathogen reveals effectors for host alternation and coevolution with pine.</title>
        <authorList>
            <consortium name="DOE Joint Genome Institute"/>
            <person name="Smith K."/>
            <person name="Pendleton A."/>
            <person name="Kubisiak T."/>
            <person name="Anderson C."/>
            <person name="Salamov A."/>
            <person name="Aerts A."/>
            <person name="Riley R."/>
            <person name="Clum A."/>
            <person name="Lindquist E."/>
            <person name="Ence D."/>
            <person name="Campbell M."/>
            <person name="Kronenberg Z."/>
            <person name="Feau N."/>
            <person name="Dhillon B."/>
            <person name="Hamelin R."/>
            <person name="Burleigh J."/>
            <person name="Smith J."/>
            <person name="Yandell M."/>
            <person name="Nelson C."/>
            <person name="Grigoriev I."/>
            <person name="Davis J."/>
        </authorList>
    </citation>
    <scope>NUCLEOTIDE SEQUENCE</scope>
    <source>
        <strain evidence="7">G11</strain>
    </source>
</reference>
<dbReference type="GO" id="GO:0005634">
    <property type="term" value="C:nucleus"/>
    <property type="evidence" value="ECO:0007669"/>
    <property type="project" value="TreeGrafter"/>
</dbReference>
<dbReference type="CDD" id="cd10027">
    <property type="entry name" value="UDG-F1-like"/>
    <property type="match status" value="1"/>
</dbReference>
<dbReference type="Gene3D" id="3.40.470.10">
    <property type="entry name" value="Uracil-DNA glycosylase-like domain"/>
    <property type="match status" value="1"/>
</dbReference>
<accession>A0A9P6NC89</accession>
<comment type="caution">
    <text evidence="7">The sequence shown here is derived from an EMBL/GenBank/DDBJ whole genome shotgun (WGS) entry which is preliminary data.</text>
</comment>
<feature type="compositionally biased region" description="Polar residues" evidence="5">
    <location>
        <begin position="35"/>
        <end position="59"/>
    </location>
</feature>
<dbReference type="EMBL" id="MU167304">
    <property type="protein sequence ID" value="KAG0144026.1"/>
    <property type="molecule type" value="Genomic_DNA"/>
</dbReference>
<feature type="domain" description="Uracil-DNA glycosylase-like" evidence="6">
    <location>
        <begin position="172"/>
        <end position="354"/>
    </location>
</feature>
<evidence type="ECO:0000256" key="3">
    <source>
        <dbReference type="ARBA" id="ARBA00022801"/>
    </source>
</evidence>
<dbReference type="SMART" id="SM00987">
    <property type="entry name" value="UreE_C"/>
    <property type="match status" value="1"/>
</dbReference>
<evidence type="ECO:0000313" key="7">
    <source>
        <dbReference type="EMBL" id="KAG0144026.1"/>
    </source>
</evidence>
<evidence type="ECO:0000256" key="1">
    <source>
        <dbReference type="ARBA" id="ARBA00008184"/>
    </source>
</evidence>
<evidence type="ECO:0000259" key="6">
    <source>
        <dbReference type="SMART" id="SM00986"/>
    </source>
</evidence>
<dbReference type="AlphaFoldDB" id="A0A9P6NC89"/>
<dbReference type="GO" id="GO:0004844">
    <property type="term" value="F:uracil DNA N-glycosylase activity"/>
    <property type="evidence" value="ECO:0007669"/>
    <property type="project" value="InterPro"/>
</dbReference>